<dbReference type="GO" id="GO:0046872">
    <property type="term" value="F:metal ion binding"/>
    <property type="evidence" value="ECO:0007669"/>
    <property type="project" value="InterPro"/>
</dbReference>
<dbReference type="InterPro" id="IPR007374">
    <property type="entry name" value="ASCH_domain"/>
</dbReference>
<dbReference type="NCBIfam" id="TIGR03083">
    <property type="entry name" value="maleylpyruvate isomerase family mycothiol-dependent enzyme"/>
    <property type="match status" value="1"/>
</dbReference>
<dbReference type="AlphaFoldDB" id="A0A8J3JGH3"/>
<reference evidence="2 3" key="1">
    <citation type="submission" date="2021-01" db="EMBL/GenBank/DDBJ databases">
        <title>Whole genome shotgun sequence of Catellatospora bangladeshensis NBRC 107357.</title>
        <authorList>
            <person name="Komaki H."/>
            <person name="Tamura T."/>
        </authorList>
    </citation>
    <scope>NUCLEOTIDE SEQUENCE [LARGE SCALE GENOMIC DNA]</scope>
    <source>
        <strain evidence="2 3">NBRC 107357</strain>
    </source>
</reference>
<evidence type="ECO:0000313" key="2">
    <source>
        <dbReference type="EMBL" id="GIF80236.1"/>
    </source>
</evidence>
<dbReference type="InterPro" id="IPR009326">
    <property type="entry name" value="DUF984"/>
</dbReference>
<dbReference type="InterPro" id="IPR015947">
    <property type="entry name" value="PUA-like_sf"/>
</dbReference>
<dbReference type="PANTHER" id="PTHR39203:SF1">
    <property type="entry name" value="CYTOPLASMIC PROTEIN"/>
    <property type="match status" value="1"/>
</dbReference>
<gene>
    <name evidence="2" type="ORF">Cba03nite_15850</name>
</gene>
<dbReference type="SMART" id="SM01022">
    <property type="entry name" value="ASCH"/>
    <property type="match status" value="1"/>
</dbReference>
<sequence>MIYDGLSDYEFAFPGPLRDKLTGAVLAGHKTSTTGLLIGYEHDGEPLPPAGERSTMIGSAGQPLAILELTEVRLVPVGEVDLAHALDEGEDYTTVAGWRAAHERFWHSAEMRDWLGDPDFTVDDDTVAVAERFRVASVIPAAPAVNAALAAEAAALVAGLRAVPEADLDRPTCCPPWTVRDEFAHAAIAVSRTLDMLDAAPPPGPPVDTARYYAPDHRFAPQADQARVDLAAQFAAARSGPELIGWFEQQAEQVAGRVAASPERLVATRHGDPMRLTDFQVTRVVELAVHGLDLADALGVAPWLTAEAAAVVEGLLFGLGAPAARAALGVDAAGLLRRATGRVALTGTERERLDELGVTWLTLG</sequence>
<dbReference type="PANTHER" id="PTHR39203">
    <property type="entry name" value="CYTOPLASMIC PROTEIN-RELATED"/>
    <property type="match status" value="1"/>
</dbReference>
<dbReference type="Gene3D" id="1.20.120.450">
    <property type="entry name" value="dinb family like domain"/>
    <property type="match status" value="1"/>
</dbReference>
<proteinExistence type="predicted"/>
<dbReference type="EMBL" id="BONF01000009">
    <property type="protein sequence ID" value="GIF80236.1"/>
    <property type="molecule type" value="Genomic_DNA"/>
</dbReference>
<dbReference type="InterPro" id="IPR017517">
    <property type="entry name" value="Maleyloyr_isom"/>
</dbReference>
<dbReference type="InterPro" id="IPR024344">
    <property type="entry name" value="MDMPI_metal-binding"/>
</dbReference>
<dbReference type="InterPro" id="IPR034660">
    <property type="entry name" value="DinB/YfiT-like"/>
</dbReference>
<evidence type="ECO:0000313" key="3">
    <source>
        <dbReference type="Proteomes" id="UP000601223"/>
    </source>
</evidence>
<dbReference type="Pfam" id="PF04266">
    <property type="entry name" value="ASCH"/>
    <property type="match status" value="1"/>
</dbReference>
<evidence type="ECO:0000259" key="1">
    <source>
        <dbReference type="SMART" id="SM01022"/>
    </source>
</evidence>
<accession>A0A8J3JGH3</accession>
<protein>
    <recommendedName>
        <fullName evidence="1">ASCH domain-containing protein</fullName>
    </recommendedName>
</protein>
<keyword evidence="3" id="KW-1185">Reference proteome</keyword>
<dbReference type="Gene3D" id="3.10.400.10">
    <property type="entry name" value="Sulfate adenylyltransferase"/>
    <property type="match status" value="1"/>
</dbReference>
<feature type="domain" description="ASCH" evidence="1">
    <location>
        <begin position="11"/>
        <end position="137"/>
    </location>
</feature>
<dbReference type="SUPFAM" id="SSF109854">
    <property type="entry name" value="DinB/YfiT-like putative metalloenzymes"/>
    <property type="match status" value="1"/>
</dbReference>
<dbReference type="SUPFAM" id="SSF88697">
    <property type="entry name" value="PUA domain-like"/>
    <property type="match status" value="1"/>
</dbReference>
<organism evidence="2 3">
    <name type="scientific">Catellatospora bangladeshensis</name>
    <dbReference type="NCBI Taxonomy" id="310355"/>
    <lineage>
        <taxon>Bacteria</taxon>
        <taxon>Bacillati</taxon>
        <taxon>Actinomycetota</taxon>
        <taxon>Actinomycetes</taxon>
        <taxon>Micromonosporales</taxon>
        <taxon>Micromonosporaceae</taxon>
        <taxon>Catellatospora</taxon>
    </lineage>
</organism>
<comment type="caution">
    <text evidence="2">The sequence shown here is derived from an EMBL/GenBank/DDBJ whole genome shotgun (WGS) entry which is preliminary data.</text>
</comment>
<dbReference type="Pfam" id="PF11716">
    <property type="entry name" value="MDMPI_N"/>
    <property type="match status" value="1"/>
</dbReference>
<dbReference type="Proteomes" id="UP000601223">
    <property type="component" value="Unassembled WGS sequence"/>
</dbReference>
<name>A0A8J3JGH3_9ACTN</name>